<sequence length="83" mass="9240">MSLGHGAISRVPALEPQWRFTLGTQITVGDGSEAAERRHYERDKHAVQLKISNKTCFRTENIHLSKIARRLIAAFAVVDILAA</sequence>
<gene>
    <name evidence="1" type="ORF">GGD46_004461</name>
</gene>
<dbReference type="EMBL" id="JACHBG010000012">
    <property type="protein sequence ID" value="MBB6487160.1"/>
    <property type="molecule type" value="Genomic_DNA"/>
</dbReference>
<evidence type="ECO:0000313" key="2">
    <source>
        <dbReference type="Proteomes" id="UP000565576"/>
    </source>
</evidence>
<dbReference type="Proteomes" id="UP000565576">
    <property type="component" value="Unassembled WGS sequence"/>
</dbReference>
<organism evidence="1 2">
    <name type="scientific">Rhizobium lusitanum</name>
    <dbReference type="NCBI Taxonomy" id="293958"/>
    <lineage>
        <taxon>Bacteria</taxon>
        <taxon>Pseudomonadati</taxon>
        <taxon>Pseudomonadota</taxon>
        <taxon>Alphaproteobacteria</taxon>
        <taxon>Hyphomicrobiales</taxon>
        <taxon>Rhizobiaceae</taxon>
        <taxon>Rhizobium/Agrobacterium group</taxon>
        <taxon>Rhizobium</taxon>
    </lineage>
</organism>
<proteinExistence type="predicted"/>
<accession>A0A7X0IUA1</accession>
<name>A0A7X0IUA1_9HYPH</name>
<reference evidence="1 2" key="1">
    <citation type="submission" date="2020-08" db="EMBL/GenBank/DDBJ databases">
        <title>Genomic Encyclopedia of Type Strains, Phase IV (KMG-V): Genome sequencing to study the core and pangenomes of soil and plant-associated prokaryotes.</title>
        <authorList>
            <person name="Whitman W."/>
        </authorList>
    </citation>
    <scope>NUCLEOTIDE SEQUENCE [LARGE SCALE GENOMIC DNA]</scope>
    <source>
        <strain evidence="1 2">SEMIA 4060</strain>
    </source>
</reference>
<dbReference type="AlphaFoldDB" id="A0A7X0IUA1"/>
<protein>
    <submittedName>
        <fullName evidence="1">Uncharacterized protein</fullName>
    </submittedName>
</protein>
<evidence type="ECO:0000313" key="1">
    <source>
        <dbReference type="EMBL" id="MBB6487160.1"/>
    </source>
</evidence>
<comment type="caution">
    <text evidence="1">The sequence shown here is derived from an EMBL/GenBank/DDBJ whole genome shotgun (WGS) entry which is preliminary data.</text>
</comment>